<keyword evidence="1" id="KW-0472">Membrane</keyword>
<evidence type="ECO:0000256" key="2">
    <source>
        <dbReference type="SAM" id="SignalP"/>
    </source>
</evidence>
<accession>A0A1E7WC87</accession>
<evidence type="ECO:0008006" key="5">
    <source>
        <dbReference type="Google" id="ProtNLM"/>
    </source>
</evidence>
<dbReference type="InterPro" id="IPR025060">
    <property type="entry name" value="DUF3999"/>
</dbReference>
<dbReference type="EMBL" id="LROM01000130">
    <property type="protein sequence ID" value="OEZ94671.1"/>
    <property type="molecule type" value="Genomic_DNA"/>
</dbReference>
<organism evidence="3 4">
    <name type="scientific">Duganella phyllosphaerae</name>
    <dbReference type="NCBI Taxonomy" id="762836"/>
    <lineage>
        <taxon>Bacteria</taxon>
        <taxon>Pseudomonadati</taxon>
        <taxon>Pseudomonadota</taxon>
        <taxon>Betaproteobacteria</taxon>
        <taxon>Burkholderiales</taxon>
        <taxon>Oxalobacteraceae</taxon>
        <taxon>Telluria group</taxon>
        <taxon>Duganella</taxon>
    </lineage>
</organism>
<evidence type="ECO:0000313" key="4">
    <source>
        <dbReference type="Proteomes" id="UP000175989"/>
    </source>
</evidence>
<dbReference type="OrthoDB" id="5405606at2"/>
<keyword evidence="2" id="KW-0732">Signal</keyword>
<dbReference type="PATRIC" id="fig|762836.4.peg.4579"/>
<keyword evidence="1" id="KW-1133">Transmembrane helix</keyword>
<reference evidence="4" key="1">
    <citation type="journal article" date="2016" name="Front. Microbiol.">
        <title>Molecular Keys to the Janthinobacterium and Duganella spp. Interaction with the Plant Pathogen Fusarium graminearum.</title>
        <authorList>
            <person name="Haack F.S."/>
            <person name="Poehlein A."/>
            <person name="Kroger C."/>
            <person name="Voigt C.A."/>
            <person name="Piepenbring M."/>
            <person name="Bode H.B."/>
            <person name="Daniel R."/>
            <person name="Schafer W."/>
            <person name="Streit W.R."/>
        </authorList>
    </citation>
    <scope>NUCLEOTIDE SEQUENCE [LARGE SCALE GENOMIC DNA]</scope>
    <source>
        <strain evidence="4">T54</strain>
    </source>
</reference>
<dbReference type="AlphaFoldDB" id="A0A1E7WC87"/>
<feature type="signal peptide" evidence="2">
    <location>
        <begin position="1"/>
        <end position="23"/>
    </location>
</feature>
<name>A0A1E7WC87_9BURK</name>
<evidence type="ECO:0000256" key="1">
    <source>
        <dbReference type="SAM" id="Phobius"/>
    </source>
</evidence>
<comment type="caution">
    <text evidence="3">The sequence shown here is derived from an EMBL/GenBank/DDBJ whole genome shotgun (WGS) entry which is preliminary data.</text>
</comment>
<proteinExistence type="predicted"/>
<keyword evidence="4" id="KW-1185">Reference proteome</keyword>
<feature type="transmembrane region" description="Helical" evidence="1">
    <location>
        <begin position="450"/>
        <end position="471"/>
    </location>
</feature>
<evidence type="ECO:0000313" key="3">
    <source>
        <dbReference type="EMBL" id="OEZ94671.1"/>
    </source>
</evidence>
<feature type="chain" id="PRO_5009206751" description="DUF3999 domain-containing protein" evidence="2">
    <location>
        <begin position="24"/>
        <end position="477"/>
    </location>
</feature>
<gene>
    <name evidence="3" type="ORF">DUPY_44490</name>
</gene>
<dbReference type="Pfam" id="PF13163">
    <property type="entry name" value="DUF3999"/>
    <property type="match status" value="1"/>
</dbReference>
<keyword evidence="1" id="KW-0812">Transmembrane</keyword>
<protein>
    <recommendedName>
        <fullName evidence="5">DUF3999 domain-containing protein</fullName>
    </recommendedName>
</protein>
<dbReference type="Proteomes" id="UP000175989">
    <property type="component" value="Unassembled WGS sequence"/>
</dbReference>
<dbReference type="RefSeq" id="WP_070251199.1">
    <property type="nucleotide sequence ID" value="NZ_LROM01000130.1"/>
</dbReference>
<sequence>MKTFVIGAACLASAFAMAGTAPASDKPGDYTHLLPLNSSVKQGVLQLRLPRDVYLHARSPLLDDVRVFDASGAPQPFALQEPVAAENIGHKDLPLIIFPLMSAAGNQSSQLDLDVSTAPDGRLLSVKVRPEGGDQAATAGTTRLTGLILDLGKPRASSTAAPPPTVDGLRFTLPPGQRDYSAQVWLETSNDMKRWDAVGAAELNWLVNQDQQTLANDRLTFEARPFRYARLTWNSGTPLQFASIVAEQPVRTTTVAPREQLLLQPVAGELPQDLVYTVPPAIAPATVGVQFSETNVVLPAQLGVYYAVPARQAGAAVSRRFDPIVNTTFYRITQDGQPRSSGDLVVAPRHAPQWVLRTTAAATVKPVLKVGWQPATLVFLASGNAPYTLAVGRERAPATSRPLAQVAPGFSDVELRQLDRVTAGPAAAQQAVATAAQGDEADTGARHRLLVLWGVLLLGTAVLAAMVWRLLRPKPQP</sequence>